<sequence length="135" mass="15004">ALHEVERRQGNVNVALVNKLPHIAEEEREDERANVRTVDISIGHDDDFVVAQLAEVQRAGFVAVVVGAESQRLPLVERDAERGNHVLDFLVFQNLVLLGFLHVQDFTAQRQDGLKRPVAAHFGGAAGRVPFHEVE</sequence>
<name>A0A699WML9_TANCI</name>
<reference evidence="1" key="1">
    <citation type="journal article" date="2019" name="Sci. Rep.">
        <title>Draft genome of Tanacetum cinerariifolium, the natural source of mosquito coil.</title>
        <authorList>
            <person name="Yamashiro T."/>
            <person name="Shiraishi A."/>
            <person name="Satake H."/>
            <person name="Nakayama K."/>
        </authorList>
    </citation>
    <scope>NUCLEOTIDE SEQUENCE</scope>
</reference>
<accession>A0A699WML9</accession>
<gene>
    <name evidence="1" type="ORF">Tci_918895</name>
</gene>
<dbReference type="EMBL" id="BKCJ011687172">
    <property type="protein sequence ID" value="GFD46926.1"/>
    <property type="molecule type" value="Genomic_DNA"/>
</dbReference>
<comment type="caution">
    <text evidence="1">The sequence shown here is derived from an EMBL/GenBank/DDBJ whole genome shotgun (WGS) entry which is preliminary data.</text>
</comment>
<feature type="non-terminal residue" evidence="1">
    <location>
        <position position="1"/>
    </location>
</feature>
<organism evidence="1">
    <name type="scientific">Tanacetum cinerariifolium</name>
    <name type="common">Dalmatian daisy</name>
    <name type="synonym">Chrysanthemum cinerariifolium</name>
    <dbReference type="NCBI Taxonomy" id="118510"/>
    <lineage>
        <taxon>Eukaryota</taxon>
        <taxon>Viridiplantae</taxon>
        <taxon>Streptophyta</taxon>
        <taxon>Embryophyta</taxon>
        <taxon>Tracheophyta</taxon>
        <taxon>Spermatophyta</taxon>
        <taxon>Magnoliopsida</taxon>
        <taxon>eudicotyledons</taxon>
        <taxon>Gunneridae</taxon>
        <taxon>Pentapetalae</taxon>
        <taxon>asterids</taxon>
        <taxon>campanulids</taxon>
        <taxon>Asterales</taxon>
        <taxon>Asteraceae</taxon>
        <taxon>Asteroideae</taxon>
        <taxon>Anthemideae</taxon>
        <taxon>Anthemidinae</taxon>
        <taxon>Tanacetum</taxon>
    </lineage>
</organism>
<feature type="non-terminal residue" evidence="1">
    <location>
        <position position="135"/>
    </location>
</feature>
<dbReference type="AlphaFoldDB" id="A0A699WML9"/>
<evidence type="ECO:0000313" key="1">
    <source>
        <dbReference type="EMBL" id="GFD46926.1"/>
    </source>
</evidence>
<proteinExistence type="predicted"/>
<protein>
    <submittedName>
        <fullName evidence="1">Uncharacterized protein</fullName>
    </submittedName>
</protein>